<dbReference type="SMART" id="SM00342">
    <property type="entry name" value="HTH_ARAC"/>
    <property type="match status" value="1"/>
</dbReference>
<dbReference type="Pfam" id="PF14525">
    <property type="entry name" value="AraC_binding_2"/>
    <property type="match status" value="1"/>
</dbReference>
<name>A0ABW7FRX3_9BURK</name>
<evidence type="ECO:0000256" key="2">
    <source>
        <dbReference type="ARBA" id="ARBA00023125"/>
    </source>
</evidence>
<dbReference type="EMBL" id="JBIGHZ010000001">
    <property type="protein sequence ID" value="MFG6447082.1"/>
    <property type="molecule type" value="Genomic_DNA"/>
</dbReference>
<evidence type="ECO:0000313" key="6">
    <source>
        <dbReference type="Proteomes" id="UP001606099"/>
    </source>
</evidence>
<organism evidence="5 6">
    <name type="scientific">Roseateles rivi</name>
    <dbReference type="NCBI Taxonomy" id="3299028"/>
    <lineage>
        <taxon>Bacteria</taxon>
        <taxon>Pseudomonadati</taxon>
        <taxon>Pseudomonadota</taxon>
        <taxon>Betaproteobacteria</taxon>
        <taxon>Burkholderiales</taxon>
        <taxon>Sphaerotilaceae</taxon>
        <taxon>Roseateles</taxon>
    </lineage>
</organism>
<sequence>MNEPLLLSPQVLPRRTRLPAQFQLRGLAPIEAYFAQLDTVSPAAQRRLRSASAQSPQLQVGTVPQLPDGQPGRGLFMLEAYSSLGFDVHTRTQPEDAPNCSICLPLSGQMRVLQHGGWTQAGAGAGLLIDPRQTELVEVAPGTHFVEFDLDRQLLQQLSADSSLERSLAPAELAPALAQRLLQGAWQAADAATREAPPAWRRAQLQRWSELLGLELLLGLQPQLTQRDGVSAAAVSARLGRVLALVHARLEQSLSLNELAQAACVSVSALLRLFHKELGCTPAAYIRAQRLEAAQQELRSGQARSIKALAARWGFQSPSRFSQAYRARFGVLPTEVLRGRRA</sequence>
<dbReference type="Gene3D" id="1.10.10.60">
    <property type="entry name" value="Homeodomain-like"/>
    <property type="match status" value="1"/>
</dbReference>
<feature type="domain" description="HTH araC/xylS-type" evidence="4">
    <location>
        <begin position="240"/>
        <end position="339"/>
    </location>
</feature>
<keyword evidence="3" id="KW-0804">Transcription</keyword>
<reference evidence="5 6" key="1">
    <citation type="submission" date="2024-08" db="EMBL/GenBank/DDBJ databases">
        <authorList>
            <person name="Lu H."/>
        </authorList>
    </citation>
    <scope>NUCLEOTIDE SEQUENCE [LARGE SCALE GENOMIC DNA]</scope>
    <source>
        <strain evidence="5 6">BYS180W</strain>
    </source>
</reference>
<dbReference type="RefSeq" id="WP_394458455.1">
    <property type="nucleotide sequence ID" value="NZ_JBIGHZ010000001.1"/>
</dbReference>
<keyword evidence="2" id="KW-0238">DNA-binding</keyword>
<evidence type="ECO:0000256" key="1">
    <source>
        <dbReference type="ARBA" id="ARBA00023015"/>
    </source>
</evidence>
<evidence type="ECO:0000259" key="4">
    <source>
        <dbReference type="PROSITE" id="PS01124"/>
    </source>
</evidence>
<evidence type="ECO:0000313" key="5">
    <source>
        <dbReference type="EMBL" id="MFG6447082.1"/>
    </source>
</evidence>
<accession>A0ABW7FRX3</accession>
<dbReference type="InterPro" id="IPR009057">
    <property type="entry name" value="Homeodomain-like_sf"/>
</dbReference>
<comment type="caution">
    <text evidence="5">The sequence shown here is derived from an EMBL/GenBank/DDBJ whole genome shotgun (WGS) entry which is preliminary data.</text>
</comment>
<dbReference type="InterPro" id="IPR018062">
    <property type="entry name" value="HTH_AraC-typ_CS"/>
</dbReference>
<dbReference type="InterPro" id="IPR050204">
    <property type="entry name" value="AraC_XylS_family_regulators"/>
</dbReference>
<dbReference type="PROSITE" id="PS00041">
    <property type="entry name" value="HTH_ARAC_FAMILY_1"/>
    <property type="match status" value="1"/>
</dbReference>
<evidence type="ECO:0000256" key="3">
    <source>
        <dbReference type="ARBA" id="ARBA00023163"/>
    </source>
</evidence>
<dbReference type="Proteomes" id="UP001606099">
    <property type="component" value="Unassembled WGS sequence"/>
</dbReference>
<gene>
    <name evidence="5" type="ORF">ACG0Z6_02365</name>
</gene>
<keyword evidence="6" id="KW-1185">Reference proteome</keyword>
<dbReference type="InterPro" id="IPR035418">
    <property type="entry name" value="AraC-bd_2"/>
</dbReference>
<protein>
    <submittedName>
        <fullName evidence="5">Helix-turn-helix domain-containing protein</fullName>
    </submittedName>
</protein>
<dbReference type="Pfam" id="PF12833">
    <property type="entry name" value="HTH_18"/>
    <property type="match status" value="1"/>
</dbReference>
<dbReference type="InterPro" id="IPR018060">
    <property type="entry name" value="HTH_AraC"/>
</dbReference>
<dbReference type="PANTHER" id="PTHR46796">
    <property type="entry name" value="HTH-TYPE TRANSCRIPTIONAL ACTIVATOR RHAS-RELATED"/>
    <property type="match status" value="1"/>
</dbReference>
<keyword evidence="1" id="KW-0805">Transcription regulation</keyword>
<dbReference type="SUPFAM" id="SSF46689">
    <property type="entry name" value="Homeodomain-like"/>
    <property type="match status" value="2"/>
</dbReference>
<proteinExistence type="predicted"/>
<dbReference type="PROSITE" id="PS01124">
    <property type="entry name" value="HTH_ARAC_FAMILY_2"/>
    <property type="match status" value="1"/>
</dbReference>